<proteinExistence type="predicted"/>
<dbReference type="Gene3D" id="1.10.10.10">
    <property type="entry name" value="Winged helix-like DNA-binding domain superfamily/Winged helix DNA-binding domain"/>
    <property type="match status" value="1"/>
</dbReference>
<keyword evidence="3" id="KW-0804">Transcription</keyword>
<protein>
    <recommendedName>
        <fullName evidence="4">HTH crp-type domain-containing protein</fullName>
    </recommendedName>
</protein>
<organism evidence="5 6">
    <name type="scientific">Sphingobium quisquiliarum P25</name>
    <dbReference type="NCBI Taxonomy" id="1329909"/>
    <lineage>
        <taxon>Bacteria</taxon>
        <taxon>Pseudomonadati</taxon>
        <taxon>Pseudomonadota</taxon>
        <taxon>Alphaproteobacteria</taxon>
        <taxon>Sphingomonadales</taxon>
        <taxon>Sphingomonadaceae</taxon>
        <taxon>Sphingobium</taxon>
    </lineage>
</organism>
<dbReference type="CDD" id="cd00038">
    <property type="entry name" value="CAP_ED"/>
    <property type="match status" value="1"/>
</dbReference>
<feature type="domain" description="HTH crp-type" evidence="4">
    <location>
        <begin position="148"/>
        <end position="222"/>
    </location>
</feature>
<dbReference type="Gene3D" id="2.60.120.10">
    <property type="entry name" value="Jelly Rolls"/>
    <property type="match status" value="1"/>
</dbReference>
<evidence type="ECO:0000256" key="1">
    <source>
        <dbReference type="ARBA" id="ARBA00023015"/>
    </source>
</evidence>
<dbReference type="GO" id="GO:0003677">
    <property type="term" value="F:DNA binding"/>
    <property type="evidence" value="ECO:0007669"/>
    <property type="project" value="UniProtKB-KW"/>
</dbReference>
<dbReference type="AlphaFoldDB" id="T0I5T0"/>
<keyword evidence="1" id="KW-0805">Transcription regulation</keyword>
<name>T0I5T0_9SPHN</name>
<dbReference type="EMBL" id="ATHO01000087">
    <property type="protein sequence ID" value="EQB07020.1"/>
    <property type="molecule type" value="Genomic_DNA"/>
</dbReference>
<dbReference type="InterPro" id="IPR036390">
    <property type="entry name" value="WH_DNA-bd_sf"/>
</dbReference>
<comment type="caution">
    <text evidence="5">The sequence shown here is derived from an EMBL/GenBank/DDBJ whole genome shotgun (WGS) entry which is preliminary data.</text>
</comment>
<keyword evidence="6" id="KW-1185">Reference proteome</keyword>
<accession>T0I5T0</accession>
<sequence length="240" mass="26147">MKPLGKNNVTVEPVIRRLGSLAPLDGPAVTALQEAVDGAASFSARQELVREGTEIQHSLLLVQGWAARTRCLEDGRRQIIHFLLPGDFIAVATADRPIASSAVTALTDGKFCAAPDPSAFPALRAAYAVSHALDEAYLLGQIMRLGRLSAHERIQDLLLELSDRLELAGMAQDGQFSTPLTQEMLADALGLTPVHVNRTLQQARQAGELSWRNGEVALHDPREIRRKVGRLRLRVSQPMV</sequence>
<dbReference type="Proteomes" id="UP000015525">
    <property type="component" value="Unassembled WGS sequence"/>
</dbReference>
<dbReference type="InterPro" id="IPR018490">
    <property type="entry name" value="cNMP-bd_dom_sf"/>
</dbReference>
<gene>
    <name evidence="5" type="ORF">L288_10300</name>
</gene>
<evidence type="ECO:0000313" key="6">
    <source>
        <dbReference type="Proteomes" id="UP000015525"/>
    </source>
</evidence>
<evidence type="ECO:0000259" key="4">
    <source>
        <dbReference type="PROSITE" id="PS51063"/>
    </source>
</evidence>
<keyword evidence="2" id="KW-0238">DNA-binding</keyword>
<dbReference type="InterPro" id="IPR000595">
    <property type="entry name" value="cNMP-bd_dom"/>
</dbReference>
<reference evidence="5 6" key="1">
    <citation type="journal article" date="2013" name="Genome Announc.">
        <title>Draft Genome Sequence of Sphingobium quisquiliarum Strain P25T, a Novel Hexachlorocyclohexane (HCH)-Degrading Bacterium Isolated from an HCH Dumpsite.</title>
        <authorList>
            <person name="Kumar Singh A."/>
            <person name="Sangwan N."/>
            <person name="Sharma A."/>
            <person name="Gupta V."/>
            <person name="Khurana J.P."/>
            <person name="Lal R."/>
        </authorList>
    </citation>
    <scope>NUCLEOTIDE SEQUENCE [LARGE SCALE GENOMIC DNA]</scope>
    <source>
        <strain evidence="5 6">P25</strain>
    </source>
</reference>
<dbReference type="SUPFAM" id="SSF51206">
    <property type="entry name" value="cAMP-binding domain-like"/>
    <property type="match status" value="1"/>
</dbReference>
<dbReference type="RefSeq" id="WP_021238320.1">
    <property type="nucleotide sequence ID" value="NZ_ATHO01000087.1"/>
</dbReference>
<evidence type="ECO:0000256" key="3">
    <source>
        <dbReference type="ARBA" id="ARBA00023163"/>
    </source>
</evidence>
<dbReference type="Pfam" id="PF13545">
    <property type="entry name" value="HTH_Crp_2"/>
    <property type="match status" value="1"/>
</dbReference>
<evidence type="ECO:0000256" key="2">
    <source>
        <dbReference type="ARBA" id="ARBA00023125"/>
    </source>
</evidence>
<evidence type="ECO:0000313" key="5">
    <source>
        <dbReference type="EMBL" id="EQB07020.1"/>
    </source>
</evidence>
<dbReference type="PROSITE" id="PS51063">
    <property type="entry name" value="HTH_CRP_2"/>
    <property type="match status" value="1"/>
</dbReference>
<dbReference type="GO" id="GO:0006355">
    <property type="term" value="P:regulation of DNA-templated transcription"/>
    <property type="evidence" value="ECO:0007669"/>
    <property type="project" value="InterPro"/>
</dbReference>
<dbReference type="InterPro" id="IPR012318">
    <property type="entry name" value="HTH_CRP"/>
</dbReference>
<dbReference type="InterPro" id="IPR014710">
    <property type="entry name" value="RmlC-like_jellyroll"/>
</dbReference>
<dbReference type="Pfam" id="PF00027">
    <property type="entry name" value="cNMP_binding"/>
    <property type="match status" value="1"/>
</dbReference>
<dbReference type="InterPro" id="IPR036388">
    <property type="entry name" value="WH-like_DNA-bd_sf"/>
</dbReference>
<dbReference type="SUPFAM" id="SSF46785">
    <property type="entry name" value="Winged helix' DNA-binding domain"/>
    <property type="match status" value="1"/>
</dbReference>
<dbReference type="PATRIC" id="fig|1329909.3.peg.1983"/>